<dbReference type="SMART" id="SM00174">
    <property type="entry name" value="RHO"/>
    <property type="match status" value="1"/>
</dbReference>
<dbReference type="EMBL" id="RWJN01000108">
    <property type="protein sequence ID" value="TCD67166.1"/>
    <property type="molecule type" value="Genomic_DNA"/>
</dbReference>
<dbReference type="SMART" id="SM00175">
    <property type="entry name" value="RAB"/>
    <property type="match status" value="1"/>
</dbReference>
<dbReference type="GO" id="GO:0007165">
    <property type="term" value="P:signal transduction"/>
    <property type="evidence" value="ECO:0007669"/>
    <property type="project" value="InterPro"/>
</dbReference>
<evidence type="ECO:0000256" key="1">
    <source>
        <dbReference type="ARBA" id="ARBA00004342"/>
    </source>
</evidence>
<dbReference type="InterPro" id="IPR001806">
    <property type="entry name" value="Small_GTPase"/>
</dbReference>
<dbReference type="PROSITE" id="PS51419">
    <property type="entry name" value="RAB"/>
    <property type="match status" value="1"/>
</dbReference>
<dbReference type="PROSITE" id="PS50097">
    <property type="entry name" value="BTB"/>
    <property type="match status" value="1"/>
</dbReference>
<evidence type="ECO:0000313" key="6">
    <source>
        <dbReference type="Proteomes" id="UP000292702"/>
    </source>
</evidence>
<dbReference type="CDD" id="cd18186">
    <property type="entry name" value="BTB_POZ_ZBTB_KLHL-like"/>
    <property type="match status" value="1"/>
</dbReference>
<accession>A0A4R0RI83</accession>
<sequence>MSKATSIVKPPLLELVEFGAGGVGKSTLLHRFIHDTFEDVYDPTLEDTYRKAVVINSEVVLLECQDIGGQEDYAIMHERASRTGDGFLLVYSVTSKASLNSLLGFRQMISVNNKDSKNVPVIMVGNKSDLKEQRQFNSSGLSPMLPAFALMSEHPTSPILPKTCNATLISTLPPHSSPESGTWAYSSTDGPAGQTQPAGLVKCEDMWVPDGDIVLRTDNTLFRVSKAFLCQHSPIFDDLFDIPLPAVLEEGDAYDGCPVVQVFDPADHLRCFLKGLYDPSYRIVVKDNRTLRNAVGVLELSSKYETPELRERAISFIAPLYPTTLEAYRTRWDTWAKGEKFDPRNIILVANVARVTQAFTLLPSALFHYLEQYGRDVSALIDAHDAGLALGSSQYEADYPLLIKDNLSSILKARSAIIFFTRKYVYGFVFYKYPFAKQCTRDKKERCMQSKHDWAEKMDGLSPDGWLSPLSRDVPVLRMCQVCLSEATGTFEVKLGEFWERLPQMFDMHHWKALERMSHMP</sequence>
<keyword evidence="3" id="KW-0342">GTP-binding</keyword>
<dbReference type="InterPro" id="IPR000210">
    <property type="entry name" value="BTB/POZ_dom"/>
</dbReference>
<dbReference type="Gene3D" id="3.30.710.10">
    <property type="entry name" value="Potassium Channel Kv1.1, Chain A"/>
    <property type="match status" value="1"/>
</dbReference>
<dbReference type="AlphaFoldDB" id="A0A4R0RI83"/>
<dbReference type="InterPro" id="IPR027417">
    <property type="entry name" value="P-loop_NTPase"/>
</dbReference>
<proteinExistence type="predicted"/>
<dbReference type="OrthoDB" id="2758621at2759"/>
<dbReference type="GO" id="GO:0003924">
    <property type="term" value="F:GTPase activity"/>
    <property type="evidence" value="ECO:0007669"/>
    <property type="project" value="InterPro"/>
</dbReference>
<evidence type="ECO:0000256" key="2">
    <source>
        <dbReference type="ARBA" id="ARBA00022741"/>
    </source>
</evidence>
<gene>
    <name evidence="5" type="primary">RAS1_2</name>
    <name evidence="5" type="ORF">EIP91_000451</name>
</gene>
<dbReference type="GO" id="GO:0005886">
    <property type="term" value="C:plasma membrane"/>
    <property type="evidence" value="ECO:0007669"/>
    <property type="project" value="UniProtKB-SubCell"/>
</dbReference>
<dbReference type="InterPro" id="IPR020849">
    <property type="entry name" value="Small_GTPase_Ras-type"/>
</dbReference>
<name>A0A4R0RI83_9APHY</name>
<dbReference type="InterPro" id="IPR005225">
    <property type="entry name" value="Small_GTP-bd"/>
</dbReference>
<evidence type="ECO:0000259" key="4">
    <source>
        <dbReference type="PROSITE" id="PS50097"/>
    </source>
</evidence>
<dbReference type="NCBIfam" id="TIGR00231">
    <property type="entry name" value="small_GTP"/>
    <property type="match status" value="1"/>
</dbReference>
<dbReference type="PROSITE" id="PS51421">
    <property type="entry name" value="RAS"/>
    <property type="match status" value="1"/>
</dbReference>
<dbReference type="SUPFAM" id="SSF52540">
    <property type="entry name" value="P-loop containing nucleoside triphosphate hydrolases"/>
    <property type="match status" value="1"/>
</dbReference>
<protein>
    <submittedName>
        <fullName evidence="5">Ras GTPase</fullName>
    </submittedName>
</protein>
<dbReference type="PANTHER" id="PTHR24070">
    <property type="entry name" value="RAS, DI-RAS, AND RHEB FAMILY MEMBERS OF SMALL GTPASE SUPERFAMILY"/>
    <property type="match status" value="1"/>
</dbReference>
<dbReference type="GO" id="GO:0005525">
    <property type="term" value="F:GTP binding"/>
    <property type="evidence" value="ECO:0007669"/>
    <property type="project" value="UniProtKB-KW"/>
</dbReference>
<evidence type="ECO:0000256" key="3">
    <source>
        <dbReference type="ARBA" id="ARBA00023134"/>
    </source>
</evidence>
<dbReference type="Proteomes" id="UP000292702">
    <property type="component" value="Unassembled WGS sequence"/>
</dbReference>
<dbReference type="Pfam" id="PF00651">
    <property type="entry name" value="BTB"/>
    <property type="match status" value="1"/>
</dbReference>
<dbReference type="SMART" id="SM00173">
    <property type="entry name" value="RAS"/>
    <property type="match status" value="1"/>
</dbReference>
<dbReference type="PRINTS" id="PR00449">
    <property type="entry name" value="RASTRNSFRMNG"/>
</dbReference>
<dbReference type="Pfam" id="PF00071">
    <property type="entry name" value="Ras"/>
    <property type="match status" value="1"/>
</dbReference>
<organism evidence="5 6">
    <name type="scientific">Steccherinum ochraceum</name>
    <dbReference type="NCBI Taxonomy" id="92696"/>
    <lineage>
        <taxon>Eukaryota</taxon>
        <taxon>Fungi</taxon>
        <taxon>Dikarya</taxon>
        <taxon>Basidiomycota</taxon>
        <taxon>Agaricomycotina</taxon>
        <taxon>Agaricomycetes</taxon>
        <taxon>Polyporales</taxon>
        <taxon>Steccherinaceae</taxon>
        <taxon>Steccherinum</taxon>
    </lineage>
</organism>
<dbReference type="SUPFAM" id="SSF54695">
    <property type="entry name" value="POZ domain"/>
    <property type="match status" value="1"/>
</dbReference>
<reference evidence="5 6" key="1">
    <citation type="submission" date="2018-11" db="EMBL/GenBank/DDBJ databases">
        <title>Genome assembly of Steccherinum ochraceum LE-BIN_3174, the white-rot fungus of the Steccherinaceae family (The Residual Polyporoid clade, Polyporales, Basidiomycota).</title>
        <authorList>
            <person name="Fedorova T.V."/>
            <person name="Glazunova O.A."/>
            <person name="Landesman E.O."/>
            <person name="Moiseenko K.V."/>
            <person name="Psurtseva N.V."/>
            <person name="Savinova O.S."/>
            <person name="Shakhova N.V."/>
            <person name="Tyazhelova T.V."/>
            <person name="Vasina D.V."/>
        </authorList>
    </citation>
    <scope>NUCLEOTIDE SEQUENCE [LARGE SCALE GENOMIC DNA]</scope>
    <source>
        <strain evidence="5 6">LE-BIN_3174</strain>
    </source>
</reference>
<comment type="subcellular location">
    <subcellularLocation>
        <location evidence="1">Cell membrane</location>
        <topology evidence="1">Lipid-anchor</topology>
        <orientation evidence="1">Cytoplasmic side</orientation>
    </subcellularLocation>
</comment>
<feature type="domain" description="BTB" evidence="4">
    <location>
        <begin position="211"/>
        <end position="285"/>
    </location>
</feature>
<keyword evidence="6" id="KW-1185">Reference proteome</keyword>
<dbReference type="InterPro" id="IPR011333">
    <property type="entry name" value="SKP1/BTB/POZ_sf"/>
</dbReference>
<keyword evidence="2" id="KW-0547">Nucleotide-binding</keyword>
<dbReference type="Gene3D" id="3.40.50.300">
    <property type="entry name" value="P-loop containing nucleotide triphosphate hydrolases"/>
    <property type="match status" value="1"/>
</dbReference>
<dbReference type="STRING" id="92696.A0A4R0RI83"/>
<dbReference type="SMART" id="SM00225">
    <property type="entry name" value="BTB"/>
    <property type="match status" value="1"/>
</dbReference>
<evidence type="ECO:0000313" key="5">
    <source>
        <dbReference type="EMBL" id="TCD67166.1"/>
    </source>
</evidence>
<comment type="caution">
    <text evidence="5">The sequence shown here is derived from an EMBL/GenBank/DDBJ whole genome shotgun (WGS) entry which is preliminary data.</text>
</comment>